<proteinExistence type="predicted"/>
<dbReference type="AlphaFoldDB" id="A0A9Q2ID89"/>
<dbReference type="KEGG" id="pqu:IG609_008865"/>
<keyword evidence="2" id="KW-1185">Reference proteome</keyword>
<dbReference type="RefSeq" id="WP_193398122.1">
    <property type="nucleotide sequence ID" value="NZ_CP065177.1"/>
</dbReference>
<sequence length="54" mass="6325">MVKKYQDVKVTDLQCIYEIQGDEVVCDADKQQVTIESFTYEWLIVDNEKYGFGV</sequence>
<evidence type="ECO:0000313" key="1">
    <source>
        <dbReference type="EMBL" id="URG50587.1"/>
    </source>
</evidence>
<evidence type="ECO:0000313" key="2">
    <source>
        <dbReference type="Proteomes" id="UP000806577"/>
    </source>
</evidence>
<dbReference type="EMBL" id="CP065177">
    <property type="protein sequence ID" value="URG50587.1"/>
    <property type="molecule type" value="Genomic_DNA"/>
</dbReference>
<dbReference type="Proteomes" id="UP000806577">
    <property type="component" value="Chromosome"/>
</dbReference>
<name>A0A9Q2ID89_9GAMM</name>
<reference evidence="1 2" key="1">
    <citation type="journal article" date="2021" name="Int. J. Syst. Evol. Microbiol.">
        <title>&lt;i&gt;Pectobacterium quasiaquaticum&lt;/i&gt; sp. nov., isolated from waterways.</title>
        <authorList>
            <person name="Ben Moussa H."/>
            <person name="Pedron J."/>
            <person name="Bertrand C."/>
            <person name="Hecquet A."/>
            <person name="Barny M.A."/>
        </authorList>
    </citation>
    <scope>NUCLEOTIDE SEQUENCE [LARGE SCALE GENOMIC DNA]</scope>
    <source>
        <strain evidence="1 2">A477-S1-J17</strain>
    </source>
</reference>
<accession>A0A9Q2ID89</accession>
<organism evidence="1 2">
    <name type="scientific">Pectobacterium quasiaquaticum</name>
    <dbReference type="NCBI Taxonomy" id="2774015"/>
    <lineage>
        <taxon>Bacteria</taxon>
        <taxon>Pseudomonadati</taxon>
        <taxon>Pseudomonadota</taxon>
        <taxon>Gammaproteobacteria</taxon>
        <taxon>Enterobacterales</taxon>
        <taxon>Pectobacteriaceae</taxon>
        <taxon>Pectobacterium</taxon>
    </lineage>
</organism>
<gene>
    <name evidence="1" type="ORF">IG609_008865</name>
</gene>
<protein>
    <submittedName>
        <fullName evidence="1">Uncharacterized protein</fullName>
    </submittedName>
</protein>